<dbReference type="PRINTS" id="PR00411">
    <property type="entry name" value="PNDRDTASEI"/>
</dbReference>
<dbReference type="InterPro" id="IPR050260">
    <property type="entry name" value="FAD-bd_OxRdtase"/>
</dbReference>
<dbReference type="SUPFAM" id="SSF55424">
    <property type="entry name" value="FAD/NAD-linked reductases, dimerisation (C-terminal) domain"/>
    <property type="match status" value="1"/>
</dbReference>
<reference evidence="8" key="1">
    <citation type="journal article" date="2020" name="mSystems">
        <title>Genome- and Community-Level Interaction Insights into Carbon Utilization and Element Cycling Functions of Hydrothermarchaeota in Hydrothermal Sediment.</title>
        <authorList>
            <person name="Zhou Z."/>
            <person name="Liu Y."/>
            <person name="Xu W."/>
            <person name="Pan J."/>
            <person name="Luo Z.H."/>
            <person name="Li M."/>
        </authorList>
    </citation>
    <scope>NUCLEOTIDE SEQUENCE [LARGE SCALE GENOMIC DNA]</scope>
    <source>
        <strain evidence="8">SpSt-1019</strain>
    </source>
</reference>
<evidence type="ECO:0000256" key="5">
    <source>
        <dbReference type="ARBA" id="ARBA00023002"/>
    </source>
</evidence>
<dbReference type="PROSITE" id="PS50206">
    <property type="entry name" value="RHODANESE_3"/>
    <property type="match status" value="1"/>
</dbReference>
<dbReference type="Gene3D" id="3.50.50.60">
    <property type="entry name" value="FAD/NAD(P)-binding domain"/>
    <property type="match status" value="2"/>
</dbReference>
<dbReference type="PANTHER" id="PTHR43429">
    <property type="entry name" value="PYRIDINE NUCLEOTIDE-DISULFIDE OXIDOREDUCTASE DOMAIN-CONTAINING"/>
    <property type="match status" value="1"/>
</dbReference>
<name>A0A7C5KDQ0_9BACT</name>
<evidence type="ECO:0000256" key="2">
    <source>
        <dbReference type="ARBA" id="ARBA00009130"/>
    </source>
</evidence>
<dbReference type="InterPro" id="IPR016156">
    <property type="entry name" value="FAD/NAD-linked_Rdtase_dimer_sf"/>
</dbReference>
<gene>
    <name evidence="8" type="ORF">ENL70_06510</name>
</gene>
<evidence type="ECO:0000256" key="4">
    <source>
        <dbReference type="ARBA" id="ARBA00022827"/>
    </source>
</evidence>
<sequence>MDKFNVIIIGAGPAGLKTAMRLRRLDFKQKILVIDKSSYPSFAACGMPFYLEGLVKDFDDLRKTSFESLRNENYFKNYGNIDLLLNYLVTEINPDSKTISTLNMLDNKETRFQYDKLVIATGSKAIIPPIEGLSIEDENVFTLKDPTDSIKVKSYLDKNEVNKVCILGAGLIGCEIASSLFNLNIDVSIFEIFDWPLAALIDKEIGLYLKKQMFNNGMEVYTSEKIIKFISENNKTIKAVSNKREVEADMFLICSGVKPNTEIAKRAGLKLSPRGSIITNEFLQTSNPDIYAVGDCIEIKNLITNKTFYSPMATYANRLGRLVANNIMQNNSQAFEGAIGTAIVKILEINVARTGLSEREAKESGIDFETIYYSGFDKPHYMPGSNKMNIKLIFDKKTDNLIGAQCIGNKASVDKTIDVAATIIQNKIPYYKALTLDLSYSPPFSNSVDILVQGFQIYENKKNKMYKAISFEEVKEILERNKESEDIVLLDVRSKDEFKRVPSPFKNAINIPIDFLYSSDLEYIKNKKIIIFCGTGSRSYQASIMLKSKGFEEVYNLEAGLSGFY</sequence>
<evidence type="ECO:0000256" key="6">
    <source>
        <dbReference type="ARBA" id="ARBA00023284"/>
    </source>
</evidence>
<evidence type="ECO:0000256" key="1">
    <source>
        <dbReference type="ARBA" id="ARBA00001974"/>
    </source>
</evidence>
<accession>A0A7C5KDQ0</accession>
<dbReference type="SUPFAM" id="SSF51905">
    <property type="entry name" value="FAD/NAD(P)-binding domain"/>
    <property type="match status" value="1"/>
</dbReference>
<dbReference type="PANTHER" id="PTHR43429:SF1">
    <property type="entry name" value="NAD(P)H SULFUR OXIDOREDUCTASE (COA-DEPENDENT)"/>
    <property type="match status" value="1"/>
</dbReference>
<dbReference type="AlphaFoldDB" id="A0A7C5KDQ0"/>
<dbReference type="EMBL" id="DRUY01000215">
    <property type="protein sequence ID" value="HHI66180.1"/>
    <property type="molecule type" value="Genomic_DNA"/>
</dbReference>
<evidence type="ECO:0000313" key="8">
    <source>
        <dbReference type="EMBL" id="HHI66180.1"/>
    </source>
</evidence>
<dbReference type="InterPro" id="IPR023753">
    <property type="entry name" value="FAD/NAD-binding_dom"/>
</dbReference>
<dbReference type="SMART" id="SM00450">
    <property type="entry name" value="RHOD"/>
    <property type="match status" value="1"/>
</dbReference>
<keyword evidence="3" id="KW-0285">Flavoprotein</keyword>
<dbReference type="InterPro" id="IPR036873">
    <property type="entry name" value="Rhodanese-like_dom_sf"/>
</dbReference>
<dbReference type="InterPro" id="IPR036188">
    <property type="entry name" value="FAD/NAD-bd_sf"/>
</dbReference>
<dbReference type="InterPro" id="IPR004099">
    <property type="entry name" value="Pyr_nucl-diS_OxRdtase_dimer"/>
</dbReference>
<dbReference type="CDD" id="cd00158">
    <property type="entry name" value="RHOD"/>
    <property type="match status" value="1"/>
</dbReference>
<keyword evidence="5" id="KW-0560">Oxidoreductase</keyword>
<dbReference type="GO" id="GO:0016491">
    <property type="term" value="F:oxidoreductase activity"/>
    <property type="evidence" value="ECO:0007669"/>
    <property type="project" value="UniProtKB-KW"/>
</dbReference>
<dbReference type="Pfam" id="PF02852">
    <property type="entry name" value="Pyr_redox_dim"/>
    <property type="match status" value="1"/>
</dbReference>
<proteinExistence type="inferred from homology"/>
<evidence type="ECO:0000259" key="7">
    <source>
        <dbReference type="PROSITE" id="PS50206"/>
    </source>
</evidence>
<comment type="similarity">
    <text evidence="2">Belongs to the class-III pyridine nucleotide-disulfide oxidoreductase family.</text>
</comment>
<comment type="caution">
    <text evidence="8">The sequence shown here is derived from an EMBL/GenBank/DDBJ whole genome shotgun (WGS) entry which is preliminary data.</text>
</comment>
<dbReference type="SUPFAM" id="SSF52821">
    <property type="entry name" value="Rhodanese/Cell cycle control phosphatase"/>
    <property type="match status" value="1"/>
</dbReference>
<dbReference type="Gene3D" id="3.40.250.10">
    <property type="entry name" value="Rhodanese-like domain"/>
    <property type="match status" value="1"/>
</dbReference>
<dbReference type="Pfam" id="PF07992">
    <property type="entry name" value="Pyr_redox_2"/>
    <property type="match status" value="1"/>
</dbReference>
<comment type="cofactor">
    <cofactor evidence="1">
        <name>FAD</name>
        <dbReference type="ChEBI" id="CHEBI:57692"/>
    </cofactor>
</comment>
<dbReference type="InterPro" id="IPR001763">
    <property type="entry name" value="Rhodanese-like_dom"/>
</dbReference>
<protein>
    <recommendedName>
        <fullName evidence="7">Rhodanese domain-containing protein</fullName>
    </recommendedName>
</protein>
<dbReference type="Pfam" id="PF00581">
    <property type="entry name" value="Rhodanese"/>
    <property type="match status" value="1"/>
</dbReference>
<dbReference type="PRINTS" id="PR00368">
    <property type="entry name" value="FADPNR"/>
</dbReference>
<feature type="domain" description="Rhodanese" evidence="7">
    <location>
        <begin position="483"/>
        <end position="565"/>
    </location>
</feature>
<organism evidence="8">
    <name type="scientific">Thermodesulfobium narugense</name>
    <dbReference type="NCBI Taxonomy" id="184064"/>
    <lineage>
        <taxon>Bacteria</taxon>
        <taxon>Pseudomonadati</taxon>
        <taxon>Thermodesulfobiota</taxon>
        <taxon>Thermodesulfobiia</taxon>
        <taxon>Thermodesulfobiales</taxon>
        <taxon>Thermodesulfobiaceae</taxon>
        <taxon>Thermodesulfobium</taxon>
    </lineage>
</organism>
<keyword evidence="4" id="KW-0274">FAD</keyword>
<keyword evidence="6" id="KW-0676">Redox-active center</keyword>
<evidence type="ECO:0000256" key="3">
    <source>
        <dbReference type="ARBA" id="ARBA00022630"/>
    </source>
</evidence>